<organism evidence="2 3">
    <name type="scientific">Dolosicoccus paucivorans</name>
    <dbReference type="NCBI Taxonomy" id="84521"/>
    <lineage>
        <taxon>Bacteria</taxon>
        <taxon>Bacillati</taxon>
        <taxon>Bacillota</taxon>
        <taxon>Bacilli</taxon>
        <taxon>Lactobacillales</taxon>
        <taxon>Aerococcaceae</taxon>
        <taxon>Dolosicoccus</taxon>
    </lineage>
</organism>
<proteinExistence type="inferred from homology"/>
<dbReference type="AlphaFoldDB" id="A0A2N6SL85"/>
<evidence type="ECO:0000313" key="3">
    <source>
        <dbReference type="Proteomes" id="UP000235682"/>
    </source>
</evidence>
<dbReference type="HAMAP" id="MF_01221">
    <property type="entry name" value="UPF0210"/>
    <property type="match status" value="1"/>
</dbReference>
<comment type="caution">
    <text evidence="2">The sequence shown here is derived from an EMBL/GenBank/DDBJ whole genome shotgun (WGS) entry which is preliminary data.</text>
</comment>
<protein>
    <recommendedName>
        <fullName evidence="1">UPF0210 protein CJ205_07640</fullName>
    </recommendedName>
</protein>
<dbReference type="EMBL" id="PNHE01000043">
    <property type="protein sequence ID" value="PMC57822.1"/>
    <property type="molecule type" value="Genomic_DNA"/>
</dbReference>
<sequence length="451" mass="47273">MDKQHIIETIKMLDENNLDIRTVTLAINLMDCIDANYQKACDNIYNKMMHYAKDLVATADRIGEMYGVPIINKRLSVTPIALIAGATDLEDYTPFAEVLDKVAKETGVDFVGGFSALAQSGTSPADLTLINSIPHALSTTDRVCASVNVGDTKSGLNMDALKRLGEVIVETAELTKDADSIGCAKLVVFANAVEDNPFMAGAFHGVGEKDVVLHVGVSGPGVVKDALEKHPDKDFNAIAEVIQKTAFKITRMGELIGSTVAKELNVPFGTIDLSLAPTPAISDSVARILEEIGVGQVGGHGTTAALALLNDAVKKGGVMASTHVGGLSGAFIPVSEDEGMIEAARVGTITIDKLEAMTCVCSVGLDMVAIPGNTPAETISAIMADEAMVGIINNKTTASRLIPVIGKDVGEEAVFGGLLGSAPIMPVHESDSSRLINRGGRIPAPIHSFKN</sequence>
<dbReference type="Pfam" id="PF05167">
    <property type="entry name" value="DUF711"/>
    <property type="match status" value="1"/>
</dbReference>
<dbReference type="PANTHER" id="PTHR37560:SF1">
    <property type="entry name" value="UPF0210 PROTEIN MJ1665"/>
    <property type="match status" value="1"/>
</dbReference>
<dbReference type="InterPro" id="IPR007841">
    <property type="entry name" value="UPF0210"/>
</dbReference>
<gene>
    <name evidence="2" type="ORF">CJ205_07640</name>
</gene>
<comment type="similarity">
    <text evidence="1">Belongs to the UPF0210 family.</text>
</comment>
<dbReference type="NCBIfam" id="NF003700">
    <property type="entry name" value="PRK05313.1"/>
    <property type="match status" value="1"/>
</dbReference>
<dbReference type="PANTHER" id="PTHR37560">
    <property type="entry name" value="UPF0210 PROTEIN SPR0218"/>
    <property type="match status" value="1"/>
</dbReference>
<evidence type="ECO:0000256" key="1">
    <source>
        <dbReference type="HAMAP-Rule" id="MF_01221"/>
    </source>
</evidence>
<dbReference type="Gene3D" id="3.20.70.20">
    <property type="match status" value="1"/>
</dbReference>
<dbReference type="RefSeq" id="WP_102233389.1">
    <property type="nucleotide sequence ID" value="NZ_PNHE01000043.1"/>
</dbReference>
<dbReference type="STRING" id="84521.SAMN04487994_103915"/>
<name>A0A2N6SL85_9LACT</name>
<keyword evidence="3" id="KW-1185">Reference proteome</keyword>
<evidence type="ECO:0000313" key="2">
    <source>
        <dbReference type="EMBL" id="PMC57822.1"/>
    </source>
</evidence>
<reference evidence="2 3" key="1">
    <citation type="submission" date="2017-09" db="EMBL/GenBank/DDBJ databases">
        <title>Bacterial strain isolated from the female urinary microbiota.</title>
        <authorList>
            <person name="Thomas-White K."/>
            <person name="Kumar N."/>
            <person name="Forster S."/>
            <person name="Putonti C."/>
            <person name="Lawley T."/>
            <person name="Wolfe A.J."/>
        </authorList>
    </citation>
    <scope>NUCLEOTIDE SEQUENCE [LARGE SCALE GENOMIC DNA]</scope>
    <source>
        <strain evidence="2 3">UMB0852</strain>
    </source>
</reference>
<accession>A0A2N6SL85</accession>
<comment type="subunit">
    <text evidence="1">Homodimer.</text>
</comment>
<dbReference type="SUPFAM" id="SSF51998">
    <property type="entry name" value="PFL-like glycyl radical enzymes"/>
    <property type="match status" value="1"/>
</dbReference>
<dbReference type="CDD" id="cd08025">
    <property type="entry name" value="RNR_PFL_like_DUF711"/>
    <property type="match status" value="1"/>
</dbReference>
<dbReference type="Proteomes" id="UP000235682">
    <property type="component" value="Unassembled WGS sequence"/>
</dbReference>